<keyword evidence="2" id="KW-0503">Monooxygenase</keyword>
<accession>A0A4Q0SRF8</accession>
<dbReference type="InterPro" id="IPR036188">
    <property type="entry name" value="FAD/NAD-bd_sf"/>
</dbReference>
<dbReference type="GO" id="GO:0004497">
    <property type="term" value="F:monooxygenase activity"/>
    <property type="evidence" value="ECO:0007669"/>
    <property type="project" value="UniProtKB-KW"/>
</dbReference>
<dbReference type="PANTHER" id="PTHR13789:SF268">
    <property type="entry name" value="5-METHYLPHENAZINE-1-CARBOXYLATE 1-MONOOXYGENASE"/>
    <property type="match status" value="1"/>
</dbReference>
<dbReference type="PANTHER" id="PTHR13789">
    <property type="entry name" value="MONOOXYGENASE"/>
    <property type="match status" value="1"/>
</dbReference>
<dbReference type="SUPFAM" id="SSF54373">
    <property type="entry name" value="FAD-linked reductases, C-terminal domain"/>
    <property type="match status" value="1"/>
</dbReference>
<organism evidence="4 5">
    <name type="scientific">Bradyrhizobium zhanjiangense</name>
    <dbReference type="NCBI Taxonomy" id="1325107"/>
    <lineage>
        <taxon>Bacteria</taxon>
        <taxon>Pseudomonadati</taxon>
        <taxon>Pseudomonadota</taxon>
        <taxon>Alphaproteobacteria</taxon>
        <taxon>Hyphomicrobiales</taxon>
        <taxon>Nitrobacteraceae</taxon>
        <taxon>Bradyrhizobium</taxon>
    </lineage>
</organism>
<evidence type="ECO:0000256" key="1">
    <source>
        <dbReference type="ARBA" id="ARBA00023002"/>
    </source>
</evidence>
<reference evidence="4 5" key="1">
    <citation type="submission" date="2015-04" db="EMBL/GenBank/DDBJ databases">
        <title>Comparative genomics of rhizobia nodulating Arachis hypogaea in China.</title>
        <authorList>
            <person name="Li Y."/>
        </authorList>
    </citation>
    <scope>NUCLEOTIDE SEQUENCE [LARGE SCALE GENOMIC DNA]</scope>
    <source>
        <strain evidence="4 5">CCBAU 51787</strain>
    </source>
</reference>
<dbReference type="Pfam" id="PF01494">
    <property type="entry name" value="FAD_binding_3"/>
    <property type="match status" value="1"/>
</dbReference>
<feature type="domain" description="FAD-binding" evidence="3">
    <location>
        <begin position="2"/>
        <end position="172"/>
    </location>
</feature>
<evidence type="ECO:0000313" key="4">
    <source>
        <dbReference type="EMBL" id="RXH42062.1"/>
    </source>
</evidence>
<gene>
    <name evidence="4" type="ORF">XH94_05320</name>
</gene>
<proteinExistence type="predicted"/>
<evidence type="ECO:0000313" key="5">
    <source>
        <dbReference type="Proteomes" id="UP000290565"/>
    </source>
</evidence>
<protein>
    <recommendedName>
        <fullName evidence="3">FAD-binding domain-containing protein</fullName>
    </recommendedName>
</protein>
<dbReference type="Proteomes" id="UP000290565">
    <property type="component" value="Unassembled WGS sequence"/>
</dbReference>
<name>A0A4Q0SRF8_9BRAD</name>
<dbReference type="InterPro" id="IPR050493">
    <property type="entry name" value="FAD-dep_Monooxygenase_BioMet"/>
</dbReference>
<evidence type="ECO:0000259" key="3">
    <source>
        <dbReference type="Pfam" id="PF01494"/>
    </source>
</evidence>
<keyword evidence="1" id="KW-0560">Oxidoreductase</keyword>
<dbReference type="EMBL" id="LBJM01000010">
    <property type="protein sequence ID" value="RXH42062.1"/>
    <property type="molecule type" value="Genomic_DNA"/>
</dbReference>
<dbReference type="PRINTS" id="PR00420">
    <property type="entry name" value="RNGMNOXGNASE"/>
</dbReference>
<dbReference type="AlphaFoldDB" id="A0A4Q0SRF8"/>
<dbReference type="SUPFAM" id="SSF51905">
    <property type="entry name" value="FAD/NAD(P)-binding domain"/>
    <property type="match status" value="1"/>
</dbReference>
<evidence type="ECO:0000256" key="2">
    <source>
        <dbReference type="ARBA" id="ARBA00023033"/>
    </source>
</evidence>
<sequence>MTVLIAGGGIGGLTLALSLHRIGVPVKVFESVAELKPLGVGINVLPHAVRELIELGLMDKLDASGVRTRELAYFSKHGKPIWSEPRGLEAGYKWPQFSIHRGTLQQLLLDTTVERLGRENILTSHHLTGWTETAGGVRVDFIDKATGRAAGTYDGAILIAADGIHSAAREKLYPGEGAPIWNGRILWRGVTPAKAFLSGRTMIMAGHEILKFVCYPISKEPDAAGNHLINWVAERHMPPTYQWRREDYNRTARLEEFLPWFESWTFDWLDVPGLIKNCPHAREILAHGPTQAALLAYEAERRPATTDLVLLNRKNGPEQVMQLVEERAPDGFEVVTDVLSQQELEDIAANYKRVAGFQVEALNAKPAIVNAGATRAGA</sequence>
<comment type="caution">
    <text evidence="4">The sequence shown here is derived from an EMBL/GenBank/DDBJ whole genome shotgun (WGS) entry which is preliminary data.</text>
</comment>
<dbReference type="InterPro" id="IPR002938">
    <property type="entry name" value="FAD-bd"/>
</dbReference>
<dbReference type="GO" id="GO:0071949">
    <property type="term" value="F:FAD binding"/>
    <property type="evidence" value="ECO:0007669"/>
    <property type="project" value="InterPro"/>
</dbReference>
<dbReference type="RefSeq" id="WP_128943721.1">
    <property type="nucleotide sequence ID" value="NZ_LBJM01000010.1"/>
</dbReference>
<dbReference type="Gene3D" id="3.30.9.30">
    <property type="match status" value="2"/>
</dbReference>